<proteinExistence type="predicted"/>
<evidence type="ECO:0000313" key="2">
    <source>
        <dbReference type="Proteomes" id="UP000601223"/>
    </source>
</evidence>
<name>A0A8J3JL02_9ACTN</name>
<dbReference type="Proteomes" id="UP000601223">
    <property type="component" value="Unassembled WGS sequence"/>
</dbReference>
<evidence type="ECO:0000313" key="1">
    <source>
        <dbReference type="EMBL" id="GIF79059.1"/>
    </source>
</evidence>
<protein>
    <submittedName>
        <fullName evidence="1">Uncharacterized protein</fullName>
    </submittedName>
</protein>
<dbReference type="EMBL" id="BONF01000004">
    <property type="protein sequence ID" value="GIF79059.1"/>
    <property type="molecule type" value="Genomic_DNA"/>
</dbReference>
<gene>
    <name evidence="1" type="ORF">Cba03nite_04080</name>
</gene>
<comment type="caution">
    <text evidence="1">The sequence shown here is derived from an EMBL/GenBank/DDBJ whole genome shotgun (WGS) entry which is preliminary data.</text>
</comment>
<sequence>MTPHHIAARIARITNWWPDELRAPSRAALVSEYLRRAALWARALDCAQLWAWFDVAAEIDPAARADAALVEQVNEGISKGGGSPFEKRMAEYALHFAALPDVPHDLPDPYEPLIAAWERGGSLRRENGLVYVGGTMGVPVRTLADNYSPVPVASAEPLAMATADELWAAHPGSLGRWPESARNLLTAAGWFGPPRRPRTGRIQ</sequence>
<reference evidence="1 2" key="1">
    <citation type="submission" date="2021-01" db="EMBL/GenBank/DDBJ databases">
        <title>Whole genome shotgun sequence of Catellatospora bangladeshensis NBRC 107357.</title>
        <authorList>
            <person name="Komaki H."/>
            <person name="Tamura T."/>
        </authorList>
    </citation>
    <scope>NUCLEOTIDE SEQUENCE [LARGE SCALE GENOMIC DNA]</scope>
    <source>
        <strain evidence="1 2">NBRC 107357</strain>
    </source>
</reference>
<keyword evidence="2" id="KW-1185">Reference proteome</keyword>
<accession>A0A8J3JL02</accession>
<dbReference type="RefSeq" id="WP_203741041.1">
    <property type="nucleotide sequence ID" value="NZ_BONF01000004.1"/>
</dbReference>
<dbReference type="AlphaFoldDB" id="A0A8J3JL02"/>
<organism evidence="1 2">
    <name type="scientific">Catellatospora bangladeshensis</name>
    <dbReference type="NCBI Taxonomy" id="310355"/>
    <lineage>
        <taxon>Bacteria</taxon>
        <taxon>Bacillati</taxon>
        <taxon>Actinomycetota</taxon>
        <taxon>Actinomycetes</taxon>
        <taxon>Micromonosporales</taxon>
        <taxon>Micromonosporaceae</taxon>
        <taxon>Catellatospora</taxon>
    </lineage>
</organism>